<dbReference type="Gene3D" id="1.10.10.10">
    <property type="entry name" value="Winged helix-like DNA-binding domain superfamily/Winged helix DNA-binding domain"/>
    <property type="match status" value="1"/>
</dbReference>
<evidence type="ECO:0000313" key="6">
    <source>
        <dbReference type="EMBL" id="TDA20613.1"/>
    </source>
</evidence>
<dbReference type="GO" id="GO:0003677">
    <property type="term" value="F:DNA binding"/>
    <property type="evidence" value="ECO:0007669"/>
    <property type="project" value="UniProtKB-KW"/>
</dbReference>
<dbReference type="InterPro" id="IPR050707">
    <property type="entry name" value="HTH_MetabolicPath_Reg"/>
</dbReference>
<dbReference type="InterPro" id="IPR014757">
    <property type="entry name" value="Tscrpt_reg_IclR_C"/>
</dbReference>
<reference evidence="6 7" key="1">
    <citation type="journal article" date="2016" name="Nat. Microbiol.">
        <title>The Mouse Intestinal Bacterial Collection (miBC) provides host-specific insight into cultured diversity and functional potential of the gut microbiota.</title>
        <authorList>
            <person name="Lagkouvardos I."/>
            <person name="Pukall R."/>
            <person name="Abt B."/>
            <person name="Foesel B.U."/>
            <person name="Meier-Kolthoff J.P."/>
            <person name="Kumar N."/>
            <person name="Bresciani A."/>
            <person name="Martinez I."/>
            <person name="Just S."/>
            <person name="Ziegler C."/>
            <person name="Brugiroux S."/>
            <person name="Garzetti D."/>
            <person name="Wenning M."/>
            <person name="Bui T.P."/>
            <person name="Wang J."/>
            <person name="Hugenholtz F."/>
            <person name="Plugge C.M."/>
            <person name="Peterson D.A."/>
            <person name="Hornef M.W."/>
            <person name="Baines J.F."/>
            <person name="Smidt H."/>
            <person name="Walter J."/>
            <person name="Kristiansen K."/>
            <person name="Nielsen H.B."/>
            <person name="Haller D."/>
            <person name="Overmann J."/>
            <person name="Stecher B."/>
            <person name="Clavel T."/>
        </authorList>
    </citation>
    <scope>NUCLEOTIDE SEQUENCE [LARGE SCALE GENOMIC DNA]</scope>
    <source>
        <strain evidence="6 7">DSM 28560</strain>
    </source>
</reference>
<dbReference type="Gene3D" id="3.30.450.40">
    <property type="match status" value="1"/>
</dbReference>
<dbReference type="PROSITE" id="PS51078">
    <property type="entry name" value="ICLR_ED"/>
    <property type="match status" value="1"/>
</dbReference>
<dbReference type="RefSeq" id="WP_132280277.1">
    <property type="nucleotide sequence ID" value="NZ_JAOBST010000062.1"/>
</dbReference>
<dbReference type="PANTHER" id="PTHR30136:SF24">
    <property type="entry name" value="HTH-TYPE TRANSCRIPTIONAL REPRESSOR ALLR"/>
    <property type="match status" value="1"/>
</dbReference>
<dbReference type="SUPFAM" id="SSF55781">
    <property type="entry name" value="GAF domain-like"/>
    <property type="match status" value="1"/>
</dbReference>
<organism evidence="6 7">
    <name type="scientific">Extibacter muris</name>
    <dbReference type="NCBI Taxonomy" id="1796622"/>
    <lineage>
        <taxon>Bacteria</taxon>
        <taxon>Bacillati</taxon>
        <taxon>Bacillota</taxon>
        <taxon>Clostridia</taxon>
        <taxon>Lachnospirales</taxon>
        <taxon>Lachnospiraceae</taxon>
        <taxon>Extibacter</taxon>
    </lineage>
</organism>
<proteinExistence type="predicted"/>
<evidence type="ECO:0000259" key="4">
    <source>
        <dbReference type="PROSITE" id="PS51077"/>
    </source>
</evidence>
<keyword evidence="7" id="KW-1185">Reference proteome</keyword>
<dbReference type="Proteomes" id="UP000295710">
    <property type="component" value="Unassembled WGS sequence"/>
</dbReference>
<feature type="domain" description="HTH iclR-type" evidence="4">
    <location>
        <begin position="11"/>
        <end position="73"/>
    </location>
</feature>
<dbReference type="GO" id="GO:0003700">
    <property type="term" value="F:DNA-binding transcription factor activity"/>
    <property type="evidence" value="ECO:0007669"/>
    <property type="project" value="TreeGrafter"/>
</dbReference>
<evidence type="ECO:0000259" key="5">
    <source>
        <dbReference type="PROSITE" id="PS51078"/>
    </source>
</evidence>
<protein>
    <submittedName>
        <fullName evidence="6">IclR family transcriptional regulator</fullName>
    </submittedName>
</protein>
<evidence type="ECO:0000256" key="1">
    <source>
        <dbReference type="ARBA" id="ARBA00023015"/>
    </source>
</evidence>
<dbReference type="GO" id="GO:0045892">
    <property type="term" value="P:negative regulation of DNA-templated transcription"/>
    <property type="evidence" value="ECO:0007669"/>
    <property type="project" value="TreeGrafter"/>
</dbReference>
<dbReference type="SMART" id="SM00346">
    <property type="entry name" value="HTH_ICLR"/>
    <property type="match status" value="1"/>
</dbReference>
<accession>A0A4R4FD33</accession>
<keyword evidence="3" id="KW-0804">Transcription</keyword>
<dbReference type="Pfam" id="PF01614">
    <property type="entry name" value="IclR_C"/>
    <property type="match status" value="1"/>
</dbReference>
<dbReference type="AlphaFoldDB" id="A0A4R4FD33"/>
<dbReference type="Pfam" id="PF09339">
    <property type="entry name" value="HTH_IclR"/>
    <property type="match status" value="1"/>
</dbReference>
<dbReference type="InterPro" id="IPR005471">
    <property type="entry name" value="Tscrpt_reg_IclR_N"/>
</dbReference>
<comment type="caution">
    <text evidence="6">The sequence shown here is derived from an EMBL/GenBank/DDBJ whole genome shotgun (WGS) entry which is preliminary data.</text>
</comment>
<name>A0A4R4FD33_9FIRM</name>
<dbReference type="InterPro" id="IPR036390">
    <property type="entry name" value="WH_DNA-bd_sf"/>
</dbReference>
<sequence length="267" mass="29574">MEHRQETTGLVNSVQKALNILNCFSVEQPQLSLAQISSLLSYPKSTTLNLVRTLEHSGYLLKDAVTQNYTLGYKILNLSYLLRSSLPVVQYALPFLEDLQDKTGEIIYLVSYINGQVLYLEGLYPTQRMANYSISGKILPMHCTGCGKAMFSYLPREEQLAIIRRWGLPPKTPNTITTEEALFKEVELIQSRGFAVDLEEETPNVKCVAVPVLNNNGHAVAAISISGTVMNMKDELLPGYAEMLSRTCSVLSGKASEFPASKVSSPF</sequence>
<keyword evidence="1" id="KW-0805">Transcription regulation</keyword>
<keyword evidence="2" id="KW-0238">DNA-binding</keyword>
<gene>
    <name evidence="6" type="ORF">E1963_16330</name>
</gene>
<evidence type="ECO:0000313" key="7">
    <source>
        <dbReference type="Proteomes" id="UP000295710"/>
    </source>
</evidence>
<feature type="domain" description="IclR-ED" evidence="5">
    <location>
        <begin position="74"/>
        <end position="257"/>
    </location>
</feature>
<dbReference type="PANTHER" id="PTHR30136">
    <property type="entry name" value="HELIX-TURN-HELIX TRANSCRIPTIONAL REGULATOR, ICLR FAMILY"/>
    <property type="match status" value="1"/>
</dbReference>
<dbReference type="SUPFAM" id="SSF46785">
    <property type="entry name" value="Winged helix' DNA-binding domain"/>
    <property type="match status" value="1"/>
</dbReference>
<dbReference type="InterPro" id="IPR036388">
    <property type="entry name" value="WH-like_DNA-bd_sf"/>
</dbReference>
<evidence type="ECO:0000256" key="3">
    <source>
        <dbReference type="ARBA" id="ARBA00023163"/>
    </source>
</evidence>
<dbReference type="PROSITE" id="PS51077">
    <property type="entry name" value="HTH_ICLR"/>
    <property type="match status" value="1"/>
</dbReference>
<evidence type="ECO:0000256" key="2">
    <source>
        <dbReference type="ARBA" id="ARBA00023125"/>
    </source>
</evidence>
<dbReference type="EMBL" id="SMMX01000018">
    <property type="protein sequence ID" value="TDA20613.1"/>
    <property type="molecule type" value="Genomic_DNA"/>
</dbReference>
<dbReference type="InterPro" id="IPR029016">
    <property type="entry name" value="GAF-like_dom_sf"/>
</dbReference>